<evidence type="ECO:0000256" key="5">
    <source>
        <dbReference type="ARBA" id="ARBA00023134"/>
    </source>
</evidence>
<dbReference type="InterPro" id="IPR027417">
    <property type="entry name" value="P-loop_NTPase"/>
</dbReference>
<reference evidence="9" key="1">
    <citation type="submission" date="2025-08" db="UniProtKB">
        <authorList>
            <consortium name="Ensembl"/>
        </authorList>
    </citation>
    <scope>IDENTIFICATION</scope>
</reference>
<dbReference type="InterPro" id="IPR023179">
    <property type="entry name" value="GTP-bd_ortho_bundle_sf"/>
</dbReference>
<keyword evidence="6" id="KW-0539">Nucleus</keyword>
<evidence type="ECO:0000259" key="8">
    <source>
        <dbReference type="PROSITE" id="PS51721"/>
    </source>
</evidence>
<evidence type="ECO:0000256" key="2">
    <source>
        <dbReference type="ARBA" id="ARBA00016532"/>
    </source>
</evidence>
<evidence type="ECO:0000313" key="9">
    <source>
        <dbReference type="Ensembl" id="ENSBJAP00000020091.1"/>
    </source>
</evidence>
<feature type="compositionally biased region" description="Polar residues" evidence="7">
    <location>
        <begin position="552"/>
        <end position="562"/>
    </location>
</feature>
<accession>A0A8C0BNW4</accession>
<feature type="region of interest" description="Disordered" evidence="7">
    <location>
        <begin position="53"/>
        <end position="79"/>
    </location>
</feature>
<dbReference type="GO" id="GO:0005730">
    <property type="term" value="C:nucleolus"/>
    <property type="evidence" value="ECO:0007669"/>
    <property type="project" value="UniProtKB-SubCell"/>
</dbReference>
<organism evidence="9 10">
    <name type="scientific">Buteo japonicus</name>
    <dbReference type="NCBI Taxonomy" id="224669"/>
    <lineage>
        <taxon>Eukaryota</taxon>
        <taxon>Metazoa</taxon>
        <taxon>Chordata</taxon>
        <taxon>Craniata</taxon>
        <taxon>Vertebrata</taxon>
        <taxon>Euteleostomi</taxon>
        <taxon>Archelosauria</taxon>
        <taxon>Archosauria</taxon>
        <taxon>Dinosauria</taxon>
        <taxon>Saurischia</taxon>
        <taxon>Theropoda</taxon>
        <taxon>Coelurosauria</taxon>
        <taxon>Aves</taxon>
        <taxon>Neognathae</taxon>
        <taxon>Neoaves</taxon>
        <taxon>Telluraves</taxon>
        <taxon>Accipitrimorphae</taxon>
        <taxon>Accipitriformes</taxon>
        <taxon>Accipitridae</taxon>
        <taxon>Accipitrinae</taxon>
        <taxon>Buteo</taxon>
    </lineage>
</organism>
<dbReference type="Ensembl" id="ENSBJAT00000020661.1">
    <property type="protein sequence ID" value="ENSBJAP00000020091.1"/>
    <property type="gene ID" value="ENSBJAG00000013201.1"/>
</dbReference>
<feature type="compositionally biased region" description="Acidic residues" evidence="7">
    <location>
        <begin position="510"/>
        <end position="533"/>
    </location>
</feature>
<dbReference type="Gene3D" id="3.40.50.300">
    <property type="entry name" value="P-loop containing nucleotide triphosphate hydrolases"/>
    <property type="match status" value="1"/>
</dbReference>
<dbReference type="GO" id="GO:0005525">
    <property type="term" value="F:GTP binding"/>
    <property type="evidence" value="ECO:0007669"/>
    <property type="project" value="UniProtKB-KW"/>
</dbReference>
<proteinExistence type="predicted"/>
<feature type="compositionally biased region" description="Basic and acidic residues" evidence="7">
    <location>
        <begin position="115"/>
        <end position="133"/>
    </location>
</feature>
<name>A0A8C0BNW4_9AVES</name>
<evidence type="ECO:0000256" key="4">
    <source>
        <dbReference type="ARBA" id="ARBA00023054"/>
    </source>
</evidence>
<dbReference type="FunFam" id="3.40.50.300:FF:000493">
    <property type="entry name" value="Guanine nucleotide-binding protein-like 3-like protein"/>
    <property type="match status" value="1"/>
</dbReference>
<dbReference type="InterPro" id="IPR050755">
    <property type="entry name" value="TRAFAC_YlqF/YawG_RiboMat"/>
</dbReference>
<keyword evidence="5" id="KW-0342">GTP-binding</keyword>
<evidence type="ECO:0000256" key="3">
    <source>
        <dbReference type="ARBA" id="ARBA00022741"/>
    </source>
</evidence>
<dbReference type="Pfam" id="PF08701">
    <property type="entry name" value="GN3L_Grn1"/>
    <property type="match status" value="1"/>
</dbReference>
<sequence>MQSKDFNLKSETYPFLLCICKEEGYNPLFFFFCLRLRKYSCCCLQIREHHRKVRKEAKKRGRKKPKKDPGVPSAAPFKEELLREAEQRKQRLEELKQKQKLNRQKEHEKKRKLEAKKNAAKVKEKAEGKESSGKSKAKTNKLLDKNSKKSFCRELKKVIEASDVVLEVLDARDPMGCRCPQLEQAVTCSGGDKKLLLVLNKIDLVPKENLEKWLHYLKKEFPTVAFKSATLMKDRTMQEQFKKRRARVDLSRTTECFGSKCLLKLLQQHGKTQNKAIQVGVVGFPNVGKSSIINSLKGVRACNVGLARGVTKSMQIVHIDKQTKMLDSPSIIADPSNSALALALRSIIGTEESDSADVLEGVDAILNHCSKQQVMMHYSIPDFRNTEEFLTLLAQKRGMLKKGGVPDMENIAKLLLCDWTGAKISYHSQPPVSQRPPPYLTEDKIAEMQECWNLKNLEEENTTTVQALKYPSPASSIIFQSPGMANGTIEENKVIEEASTWENLETGKEGEEEEEEEDFTESEDDQDDVEEEEKDVKEETKVQVTRKAKLGKQQTSPTNSEKQIAESEHSNSLSLSLDKTADEDDAYDFNTDYV</sequence>
<dbReference type="FunFam" id="1.10.1580.10:FF:000002">
    <property type="entry name" value="Guanine nucleotide-binding protein-like 3 (nucleolar)-like"/>
    <property type="match status" value="1"/>
</dbReference>
<evidence type="ECO:0000313" key="10">
    <source>
        <dbReference type="Proteomes" id="UP000694555"/>
    </source>
</evidence>
<dbReference type="InterPro" id="IPR030378">
    <property type="entry name" value="G_CP_dom"/>
</dbReference>
<dbReference type="SUPFAM" id="SSF52540">
    <property type="entry name" value="P-loop containing nucleoside triphosphate hydrolases"/>
    <property type="match status" value="1"/>
</dbReference>
<feature type="compositionally biased region" description="Basic residues" evidence="7">
    <location>
        <begin position="53"/>
        <end position="66"/>
    </location>
</feature>
<feature type="compositionally biased region" description="Basic and acidic residues" evidence="7">
    <location>
        <begin position="94"/>
        <end position="107"/>
    </location>
</feature>
<dbReference type="Pfam" id="PF01926">
    <property type="entry name" value="MMR_HSR1"/>
    <property type="match status" value="1"/>
</dbReference>
<dbReference type="PANTHER" id="PTHR11089:SF11">
    <property type="entry name" value="GUANINE NUCLEOTIDE-BINDING PROTEIN-LIKE 3"/>
    <property type="match status" value="1"/>
</dbReference>
<dbReference type="CDD" id="cd04178">
    <property type="entry name" value="Nucleostemin_like"/>
    <property type="match status" value="1"/>
</dbReference>
<dbReference type="InterPro" id="IPR014813">
    <property type="entry name" value="Gnl3_N_dom"/>
</dbReference>
<evidence type="ECO:0000256" key="1">
    <source>
        <dbReference type="ARBA" id="ARBA00004604"/>
    </source>
</evidence>
<reference evidence="9" key="2">
    <citation type="submission" date="2025-09" db="UniProtKB">
        <authorList>
            <consortium name="Ensembl"/>
        </authorList>
    </citation>
    <scope>IDENTIFICATION</scope>
</reference>
<dbReference type="PANTHER" id="PTHR11089">
    <property type="entry name" value="GTP-BINDING PROTEIN-RELATED"/>
    <property type="match status" value="1"/>
</dbReference>
<feature type="domain" description="CP-type G" evidence="8">
    <location>
        <begin position="152"/>
        <end position="334"/>
    </location>
</feature>
<dbReference type="Proteomes" id="UP000694555">
    <property type="component" value="Unplaced"/>
</dbReference>
<keyword evidence="10" id="KW-1185">Reference proteome</keyword>
<dbReference type="AlphaFoldDB" id="A0A8C0BNW4"/>
<protein>
    <recommendedName>
        <fullName evidence="2">Guanine nucleotide-binding protein-like 3</fullName>
    </recommendedName>
</protein>
<evidence type="ECO:0000256" key="7">
    <source>
        <dbReference type="SAM" id="MobiDB-lite"/>
    </source>
</evidence>
<dbReference type="Gene3D" id="1.10.1580.10">
    <property type="match status" value="1"/>
</dbReference>
<keyword evidence="4" id="KW-0175">Coiled coil</keyword>
<keyword evidence="3" id="KW-0547">Nucleotide-binding</keyword>
<comment type="subcellular location">
    <subcellularLocation>
        <location evidence="1">Nucleus</location>
        <location evidence="1">Nucleolus</location>
    </subcellularLocation>
</comment>
<evidence type="ECO:0000256" key="6">
    <source>
        <dbReference type="ARBA" id="ARBA00023242"/>
    </source>
</evidence>
<dbReference type="PROSITE" id="PS51721">
    <property type="entry name" value="G_CP"/>
    <property type="match status" value="1"/>
</dbReference>
<feature type="region of interest" description="Disordered" evidence="7">
    <location>
        <begin position="495"/>
        <end position="594"/>
    </location>
</feature>
<feature type="region of interest" description="Disordered" evidence="7">
    <location>
        <begin position="94"/>
        <end position="141"/>
    </location>
</feature>
<dbReference type="InterPro" id="IPR006073">
    <property type="entry name" value="GTP-bd"/>
</dbReference>